<dbReference type="EMBL" id="CP032418">
    <property type="protein sequence ID" value="AYC30328.1"/>
    <property type="molecule type" value="Genomic_DNA"/>
</dbReference>
<feature type="domain" description="DUF4145" evidence="1">
    <location>
        <begin position="25"/>
        <end position="107"/>
    </location>
</feature>
<evidence type="ECO:0000313" key="2">
    <source>
        <dbReference type="EMBL" id="AYC30328.1"/>
    </source>
</evidence>
<organism evidence="2 3">
    <name type="scientific">Paenisporosarcina cavernae</name>
    <dbReference type="NCBI Taxonomy" id="2320858"/>
    <lineage>
        <taxon>Bacteria</taxon>
        <taxon>Bacillati</taxon>
        <taxon>Bacillota</taxon>
        <taxon>Bacilli</taxon>
        <taxon>Bacillales</taxon>
        <taxon>Caryophanaceae</taxon>
        <taxon>Paenisporosarcina</taxon>
    </lineage>
</organism>
<proteinExistence type="predicted"/>
<protein>
    <submittedName>
        <fullName evidence="2">DUF4145 domain-containing protein</fullName>
    </submittedName>
</protein>
<sequence>MPYFYDFLELKHPKMASVAMELETSIYVSPRTMLTHSRILIEAILTEVLLVEKIAFDKFSGLKEKIELSEKHLEASPHIIESLEDIRKRGNKAAHDTRQFRLSEALQSWESLYPVVKWFVEVYGAHDVEVPMYIDPTPPKDEQQDPYGTGEIESRLAHLEELLLKTLDSGNEESTAEEEVAVTSEVPVREERIFPGFTTIRSLKYNGETLPIPYFLRDAFLLPQRFPRSELFLIRLGGEQEARLMSEIPTNLEGLHTFVKRFKAENDATLFEELRVFVEEEKQRRKVRLERTGELLFFYKSDYIVITDELGKIELTKENFKDISSLLNHLEAHDIHRVKQLPSELVVLGKYPNVGITTVEKLFQQLKEKQSVE</sequence>
<dbReference type="AlphaFoldDB" id="A0A385YXK0"/>
<dbReference type="RefSeq" id="WP_119884045.1">
    <property type="nucleotide sequence ID" value="NZ_CP032418.1"/>
</dbReference>
<gene>
    <name evidence="2" type="ORF">D3873_10890</name>
</gene>
<dbReference type="KEGG" id="paek:D3873_10890"/>
<accession>A0A385YXK0</accession>
<dbReference type="InterPro" id="IPR025285">
    <property type="entry name" value="DUF4145"/>
</dbReference>
<name>A0A385YXK0_9BACL</name>
<evidence type="ECO:0000313" key="3">
    <source>
        <dbReference type="Proteomes" id="UP000265725"/>
    </source>
</evidence>
<reference evidence="3" key="1">
    <citation type="submission" date="2018-09" db="EMBL/GenBank/DDBJ databases">
        <authorList>
            <person name="Zhu H."/>
        </authorList>
    </citation>
    <scope>NUCLEOTIDE SEQUENCE [LARGE SCALE GENOMIC DNA]</scope>
    <source>
        <strain evidence="3">K2R23-3</strain>
    </source>
</reference>
<dbReference type="OrthoDB" id="2451832at2"/>
<evidence type="ECO:0000259" key="1">
    <source>
        <dbReference type="Pfam" id="PF13643"/>
    </source>
</evidence>
<keyword evidence="3" id="KW-1185">Reference proteome</keyword>
<dbReference type="Pfam" id="PF13643">
    <property type="entry name" value="DUF4145"/>
    <property type="match status" value="1"/>
</dbReference>
<dbReference type="Proteomes" id="UP000265725">
    <property type="component" value="Chromosome"/>
</dbReference>